<dbReference type="Proteomes" id="UP000729733">
    <property type="component" value="Unassembled WGS sequence"/>
</dbReference>
<gene>
    <name evidence="6" type="ORF">I4641_05625</name>
</gene>
<protein>
    <submittedName>
        <fullName evidence="6">Glycosyltransferase family 2 protein</fullName>
    </submittedName>
</protein>
<dbReference type="CDD" id="cd00761">
    <property type="entry name" value="Glyco_tranf_GTA_type"/>
    <property type="match status" value="1"/>
</dbReference>
<dbReference type="GO" id="GO:0016757">
    <property type="term" value="F:glycosyltransferase activity"/>
    <property type="evidence" value="ECO:0007669"/>
    <property type="project" value="UniProtKB-KW"/>
</dbReference>
<feature type="domain" description="Glycosyltransferase 2-like" evidence="5">
    <location>
        <begin position="6"/>
        <end position="166"/>
    </location>
</feature>
<keyword evidence="7" id="KW-1185">Reference proteome</keyword>
<comment type="caution">
    <text evidence="6">The sequence shown here is derived from an EMBL/GenBank/DDBJ whole genome shotgun (WGS) entry which is preliminary data.</text>
</comment>
<accession>A0A964FEZ7</accession>
<proteinExistence type="inferred from homology"/>
<name>A0A964FEZ7_9CYAN</name>
<evidence type="ECO:0000256" key="1">
    <source>
        <dbReference type="ARBA" id="ARBA00004776"/>
    </source>
</evidence>
<evidence type="ECO:0000259" key="5">
    <source>
        <dbReference type="Pfam" id="PF00535"/>
    </source>
</evidence>
<evidence type="ECO:0000313" key="6">
    <source>
        <dbReference type="EMBL" id="MCC0176457.1"/>
    </source>
</evidence>
<dbReference type="SUPFAM" id="SSF53448">
    <property type="entry name" value="Nucleotide-diphospho-sugar transferases"/>
    <property type="match status" value="1"/>
</dbReference>
<dbReference type="EMBL" id="JADWDC010000009">
    <property type="protein sequence ID" value="MCC0176457.1"/>
    <property type="molecule type" value="Genomic_DNA"/>
</dbReference>
<dbReference type="InterPro" id="IPR001173">
    <property type="entry name" value="Glyco_trans_2-like"/>
</dbReference>
<keyword evidence="3" id="KW-0328">Glycosyltransferase</keyword>
<dbReference type="InterPro" id="IPR029044">
    <property type="entry name" value="Nucleotide-diphossugar_trans"/>
</dbReference>
<dbReference type="PANTHER" id="PTHR43179:SF12">
    <property type="entry name" value="GALACTOFURANOSYLTRANSFERASE GLFT2"/>
    <property type="match status" value="1"/>
</dbReference>
<organism evidence="6 7">
    <name type="scientific">Waterburya agarophytonicola KI4</name>
    <dbReference type="NCBI Taxonomy" id="2874699"/>
    <lineage>
        <taxon>Bacteria</taxon>
        <taxon>Bacillati</taxon>
        <taxon>Cyanobacteriota</taxon>
        <taxon>Cyanophyceae</taxon>
        <taxon>Pleurocapsales</taxon>
        <taxon>Hyellaceae</taxon>
        <taxon>Waterburya</taxon>
        <taxon>Waterburya agarophytonicola</taxon>
    </lineage>
</organism>
<comment type="similarity">
    <text evidence="2">Belongs to the glycosyltransferase 2 family.</text>
</comment>
<dbReference type="AlphaFoldDB" id="A0A964FEZ7"/>
<dbReference type="PANTHER" id="PTHR43179">
    <property type="entry name" value="RHAMNOSYLTRANSFERASE WBBL"/>
    <property type="match status" value="1"/>
</dbReference>
<evidence type="ECO:0000313" key="7">
    <source>
        <dbReference type="Proteomes" id="UP000729733"/>
    </source>
</evidence>
<evidence type="ECO:0000256" key="4">
    <source>
        <dbReference type="ARBA" id="ARBA00022679"/>
    </source>
</evidence>
<comment type="pathway">
    <text evidence="1">Cell wall biogenesis; cell wall polysaccharide biosynthesis.</text>
</comment>
<keyword evidence="4" id="KW-0808">Transferase</keyword>
<evidence type="ECO:0000256" key="3">
    <source>
        <dbReference type="ARBA" id="ARBA00022676"/>
    </source>
</evidence>
<dbReference type="RefSeq" id="WP_229639495.1">
    <property type="nucleotide sequence ID" value="NZ_JADWDC010000009.1"/>
</dbReference>
<sequence length="302" mass="34382">MDKFVSVIIPVLNNIEGLCQTLSALDKQTYPSQLYEVIVVDNGSSQDLKSAIAQFDRARLSYEECPGSYIARNQGISIAKGEILAFTDSDCIPEPDWLANGVKCLSSVDNCGLVAGKINFFYQNPQRPTTVELYDRATFLNQKKYIEQYRYGATANMFTWKKVVEEVGYFNGELKSGGDKEWGQRVSRHGYILLYSSDTCIAHPARSSWQEISQKIARTRMGGYEVDRLSSQSKLLFYGRKLLTIIWRLKPPTKSALEKLKECDRSLTVIQKIKLLGAILAIHYQGAWVEIEMYFKNLKYIF</sequence>
<reference evidence="6" key="1">
    <citation type="journal article" date="2021" name="Antonie Van Leeuwenhoek">
        <title>Draft genome and description of Waterburya agarophytonicola gen. nov. sp. nov. (Pleurocapsales, Cyanobacteria): a seaweed symbiont.</title>
        <authorList>
            <person name="Bonthond G."/>
            <person name="Shalygin S."/>
            <person name="Bayer T."/>
            <person name="Weinberger F."/>
        </authorList>
    </citation>
    <scope>NUCLEOTIDE SEQUENCE</scope>
    <source>
        <strain evidence="6">KI4</strain>
    </source>
</reference>
<dbReference type="Gene3D" id="3.90.550.10">
    <property type="entry name" value="Spore Coat Polysaccharide Biosynthesis Protein SpsA, Chain A"/>
    <property type="match status" value="1"/>
</dbReference>
<evidence type="ECO:0000256" key="2">
    <source>
        <dbReference type="ARBA" id="ARBA00006739"/>
    </source>
</evidence>
<dbReference type="Pfam" id="PF00535">
    <property type="entry name" value="Glycos_transf_2"/>
    <property type="match status" value="1"/>
</dbReference>